<comment type="caution">
    <text evidence="2">The sequence shown here is derived from an EMBL/GenBank/DDBJ whole genome shotgun (WGS) entry which is preliminary data.</text>
</comment>
<gene>
    <name evidence="2" type="ORF">H8S07_13395</name>
</gene>
<sequence length="928" mass="108387">MGNIKAGVIVKNRFCKPSSSKYNQYINYMDRPEAVRTEHTMEYDLYADYMGNPEKTTGLFTAEKNRLTEAESKEMKKRFAAAQEKGSLMWQTVISFDNSWLKENGLLHDGILDEKKIYEVTRKGMRKMLQKEGLENAIWSGSIHYNTDNIHIHVATVEPDPMRKVKEYQEYEWKEENGKKVKAPVRNKNGKLVSSQEMVGRFKLSSIEACKSTIANEIIKSRDINHKINEIIRGTIIKQKKDHSLAEDKELAHAFFQLYKKLPECDKKMWNYSTNLMKSIRPDIDELSRRYIDQYHKNDFQKLVSELKMQSLKYQEAYSTKGNPEEYVNNKIKDLYKKLGNCILKELREYDNEIRSNAEQEYRAAEQAEEQGRKEKLPEPELEDNWCPVEEDWKYSDQVESSRGVVWSNIYKKAKELIYEKEKFVSGIRLLEQEPENALALYELGTCYNYGRGVEADEEKAGEYFKGSLQIFQDVYESLTSLEKDKFLRQYVPYRIAKQYAYGQGVDKDYEQARKYYEEAAGEGNIYAMYSLGNIYYYGQDVEVSYDQAIQYFNKSAIGGNAYAAYRLASMYEKGVGAAVDQEKAQKYYRDAYEGFSKMLSKSSDDMLGYKIAMMELKGQGTEKNIEFAEAHLKKAVKKKNYYAMYQLAKINLENGDIESLKESEKLLMKAAERFDYAQYALGDIYTDKESPLYQMEKGIKWLEKARNNGNEYASYKLGKIYSDMHSEYYDLHKSIGYLEGSTENNYVKELLGKCYLKLPEKEQQRKGVDILRDAMEKGASESTQYVLGKYLAYQGEQKSEIKEGMQMLTELAENNYEYAQVSLGIFYMKKEPGEQNFELSKYWLGKAKDQGNAFAEEILKNVEMRTAMYAGKKRSSVRLEYIRYGSALNKAIVSLKRSMNNEYEQRQNEWEHELLTRLPEKEQEYER</sequence>
<dbReference type="InterPro" id="IPR050767">
    <property type="entry name" value="Sel1_AlgK"/>
</dbReference>
<accession>A0ABR7EY15</accession>
<feature type="compositionally biased region" description="Basic and acidic residues" evidence="1">
    <location>
        <begin position="361"/>
        <end position="379"/>
    </location>
</feature>
<feature type="region of interest" description="Disordered" evidence="1">
    <location>
        <begin position="361"/>
        <end position="381"/>
    </location>
</feature>
<dbReference type="InterPro" id="IPR041073">
    <property type="entry name" value="MobL"/>
</dbReference>
<proteinExistence type="predicted"/>
<organism evidence="2 3">
    <name type="scientific">Dorea hominis</name>
    <dbReference type="NCBI Taxonomy" id="2763040"/>
    <lineage>
        <taxon>Bacteria</taxon>
        <taxon>Bacillati</taxon>
        <taxon>Bacillota</taxon>
        <taxon>Clostridia</taxon>
        <taxon>Lachnospirales</taxon>
        <taxon>Lachnospiraceae</taxon>
        <taxon>Dorea</taxon>
    </lineage>
</organism>
<dbReference type="NCBIfam" id="NF041498">
    <property type="entry name" value="MobP2"/>
    <property type="match status" value="1"/>
</dbReference>
<dbReference type="InterPro" id="IPR006597">
    <property type="entry name" value="Sel1-like"/>
</dbReference>
<evidence type="ECO:0000313" key="3">
    <source>
        <dbReference type="Proteomes" id="UP000647235"/>
    </source>
</evidence>
<reference evidence="2 3" key="1">
    <citation type="submission" date="2020-08" db="EMBL/GenBank/DDBJ databases">
        <title>Genome public.</title>
        <authorList>
            <person name="Liu C."/>
            <person name="Sun Q."/>
        </authorList>
    </citation>
    <scope>NUCLEOTIDE SEQUENCE [LARGE SCALE GENOMIC DNA]</scope>
    <source>
        <strain evidence="2 3">NSJ-36</strain>
    </source>
</reference>
<evidence type="ECO:0000313" key="2">
    <source>
        <dbReference type="EMBL" id="MBC5666226.1"/>
    </source>
</evidence>
<dbReference type="SUPFAM" id="SSF81901">
    <property type="entry name" value="HCP-like"/>
    <property type="match status" value="4"/>
</dbReference>
<dbReference type="PANTHER" id="PTHR11102:SF160">
    <property type="entry name" value="ERAD-ASSOCIATED E3 UBIQUITIN-PROTEIN LIGASE COMPONENT HRD3"/>
    <property type="match status" value="1"/>
</dbReference>
<dbReference type="EMBL" id="JACOOY010000022">
    <property type="protein sequence ID" value="MBC5666226.1"/>
    <property type="molecule type" value="Genomic_DNA"/>
</dbReference>
<protein>
    <submittedName>
        <fullName evidence="2">SEL1-like repeat protein</fullName>
    </submittedName>
</protein>
<dbReference type="Pfam" id="PF08238">
    <property type="entry name" value="Sel1"/>
    <property type="match status" value="7"/>
</dbReference>
<dbReference type="PANTHER" id="PTHR11102">
    <property type="entry name" value="SEL-1-LIKE PROTEIN"/>
    <property type="match status" value="1"/>
</dbReference>
<dbReference type="InterPro" id="IPR048101">
    <property type="entry name" value="MobP2"/>
</dbReference>
<dbReference type="Proteomes" id="UP000647235">
    <property type="component" value="Unassembled WGS sequence"/>
</dbReference>
<dbReference type="Gene3D" id="1.25.40.10">
    <property type="entry name" value="Tetratricopeptide repeat domain"/>
    <property type="match status" value="3"/>
</dbReference>
<keyword evidence="3" id="KW-1185">Reference proteome</keyword>
<dbReference type="Pfam" id="PF18555">
    <property type="entry name" value="MobL"/>
    <property type="match status" value="1"/>
</dbReference>
<dbReference type="SMART" id="SM00671">
    <property type="entry name" value="SEL1"/>
    <property type="match status" value="9"/>
</dbReference>
<dbReference type="RefSeq" id="WP_186856197.1">
    <property type="nucleotide sequence ID" value="NZ_JACOOY010000022.1"/>
</dbReference>
<name>A0ABR7EY15_9FIRM</name>
<evidence type="ECO:0000256" key="1">
    <source>
        <dbReference type="SAM" id="MobiDB-lite"/>
    </source>
</evidence>
<dbReference type="InterPro" id="IPR011990">
    <property type="entry name" value="TPR-like_helical_dom_sf"/>
</dbReference>